<dbReference type="Pfam" id="PF00696">
    <property type="entry name" value="AA_kinase"/>
    <property type="match status" value="1"/>
</dbReference>
<comment type="pathway">
    <text evidence="1 9">Amino-acid biosynthesis; L-arginine biosynthesis; N(2)-acetyl-L-ornithine from L-glutamate: step 2/4.</text>
</comment>
<dbReference type="AlphaFoldDB" id="A0A5C6F1Q3"/>
<dbReference type="Proteomes" id="UP000318288">
    <property type="component" value="Unassembled WGS sequence"/>
</dbReference>
<evidence type="ECO:0000313" key="11">
    <source>
        <dbReference type="EMBL" id="TWU54450.1"/>
    </source>
</evidence>
<dbReference type="InterPro" id="IPR041727">
    <property type="entry name" value="NAGK-C"/>
</dbReference>
<evidence type="ECO:0000256" key="9">
    <source>
        <dbReference type="HAMAP-Rule" id="MF_00082"/>
    </source>
</evidence>
<comment type="caution">
    <text evidence="11">The sequence shown here is derived from an EMBL/GenBank/DDBJ whole genome shotgun (WGS) entry which is preliminary data.</text>
</comment>
<dbReference type="CDD" id="cd04250">
    <property type="entry name" value="AAK_NAGK-C"/>
    <property type="match status" value="1"/>
</dbReference>
<dbReference type="HAMAP" id="MF_00082">
    <property type="entry name" value="ArgB"/>
    <property type="match status" value="1"/>
</dbReference>
<dbReference type="InterPro" id="IPR004662">
    <property type="entry name" value="AcgluKinase_fam"/>
</dbReference>
<dbReference type="PRINTS" id="PR00474">
    <property type="entry name" value="GLU5KINASE"/>
</dbReference>
<evidence type="ECO:0000256" key="6">
    <source>
        <dbReference type="ARBA" id="ARBA00022777"/>
    </source>
</evidence>
<reference evidence="11 12" key="1">
    <citation type="submission" date="2019-02" db="EMBL/GenBank/DDBJ databases">
        <title>Deep-cultivation of Planctomycetes and their phenomic and genomic characterization uncovers novel biology.</title>
        <authorList>
            <person name="Wiegand S."/>
            <person name="Jogler M."/>
            <person name="Boedeker C."/>
            <person name="Pinto D."/>
            <person name="Vollmers J."/>
            <person name="Rivas-Marin E."/>
            <person name="Kohn T."/>
            <person name="Peeters S.H."/>
            <person name="Heuer A."/>
            <person name="Rast P."/>
            <person name="Oberbeckmann S."/>
            <person name="Bunk B."/>
            <person name="Jeske O."/>
            <person name="Meyerdierks A."/>
            <person name="Storesund J.E."/>
            <person name="Kallscheuer N."/>
            <person name="Luecker S."/>
            <person name="Lage O.M."/>
            <person name="Pohl T."/>
            <person name="Merkel B.J."/>
            <person name="Hornburger P."/>
            <person name="Mueller R.-W."/>
            <person name="Bruemmer F."/>
            <person name="Labrenz M."/>
            <person name="Spormann A.M."/>
            <person name="Op Den Camp H."/>
            <person name="Overmann J."/>
            <person name="Amann R."/>
            <person name="Jetten M.S.M."/>
            <person name="Mascher T."/>
            <person name="Medema M.H."/>
            <person name="Devos D.P."/>
            <person name="Kaster A.-K."/>
            <person name="Ovreas L."/>
            <person name="Rohde M."/>
            <person name="Galperin M.Y."/>
            <person name="Jogler C."/>
        </authorList>
    </citation>
    <scope>NUCLEOTIDE SEQUENCE [LARGE SCALE GENOMIC DNA]</scope>
    <source>
        <strain evidence="11 12">Poly51</strain>
    </source>
</reference>
<evidence type="ECO:0000313" key="12">
    <source>
        <dbReference type="Proteomes" id="UP000318288"/>
    </source>
</evidence>
<comment type="catalytic activity">
    <reaction evidence="8 9">
        <text>N-acetyl-L-glutamate + ATP = N-acetyl-L-glutamyl 5-phosphate + ADP</text>
        <dbReference type="Rhea" id="RHEA:14629"/>
        <dbReference type="ChEBI" id="CHEBI:30616"/>
        <dbReference type="ChEBI" id="CHEBI:44337"/>
        <dbReference type="ChEBI" id="CHEBI:57936"/>
        <dbReference type="ChEBI" id="CHEBI:456216"/>
        <dbReference type="EC" id="2.7.2.8"/>
    </reaction>
</comment>
<dbReference type="NCBIfam" id="TIGR00761">
    <property type="entry name" value="argB"/>
    <property type="match status" value="1"/>
</dbReference>
<dbReference type="FunFam" id="3.40.1160.10:FF:000004">
    <property type="entry name" value="Acetylglutamate kinase"/>
    <property type="match status" value="1"/>
</dbReference>
<dbReference type="PANTHER" id="PTHR23342">
    <property type="entry name" value="N-ACETYLGLUTAMATE SYNTHASE"/>
    <property type="match status" value="1"/>
</dbReference>
<feature type="binding site" evidence="9">
    <location>
        <position position="189"/>
    </location>
    <ligand>
        <name>substrate</name>
    </ligand>
</feature>
<feature type="binding site" evidence="9">
    <location>
        <position position="93"/>
    </location>
    <ligand>
        <name>substrate</name>
    </ligand>
</feature>
<feature type="site" description="Transition state stabilizer" evidence="9">
    <location>
        <position position="36"/>
    </location>
</feature>
<dbReference type="GO" id="GO:0005737">
    <property type="term" value="C:cytoplasm"/>
    <property type="evidence" value="ECO:0007669"/>
    <property type="project" value="UniProtKB-SubCell"/>
</dbReference>
<dbReference type="InterPro" id="IPR001057">
    <property type="entry name" value="Glu/AcGlu_kinase"/>
</dbReference>
<dbReference type="GO" id="GO:0003991">
    <property type="term" value="F:acetylglutamate kinase activity"/>
    <property type="evidence" value="ECO:0007669"/>
    <property type="project" value="UniProtKB-UniRule"/>
</dbReference>
<keyword evidence="6 9" id="KW-0418">Kinase</keyword>
<feature type="domain" description="Aspartate/glutamate/uridylate kinase" evidence="10">
    <location>
        <begin position="31"/>
        <end position="271"/>
    </location>
</feature>
<evidence type="ECO:0000259" key="10">
    <source>
        <dbReference type="Pfam" id="PF00696"/>
    </source>
</evidence>
<comment type="function">
    <text evidence="9">Catalyzes the ATP-dependent phosphorylation of N-acetyl-L-glutamate.</text>
</comment>
<feature type="site" description="Transition state stabilizer" evidence="9">
    <location>
        <position position="252"/>
    </location>
</feature>
<keyword evidence="7 9" id="KW-0067">ATP-binding</keyword>
<dbReference type="PIRSF" id="PIRSF000728">
    <property type="entry name" value="NAGK"/>
    <property type="match status" value="1"/>
</dbReference>
<proteinExistence type="inferred from homology"/>
<name>A0A5C6F1Q3_9BACT</name>
<dbReference type="GO" id="GO:0005524">
    <property type="term" value="F:ATP binding"/>
    <property type="evidence" value="ECO:0007669"/>
    <property type="project" value="UniProtKB-UniRule"/>
</dbReference>
<gene>
    <name evidence="9 11" type="primary">argB</name>
    <name evidence="11" type="ORF">Poly51_31690</name>
</gene>
<keyword evidence="2 9" id="KW-0055">Arginine biosynthesis</keyword>
<dbReference type="InterPro" id="IPR036393">
    <property type="entry name" value="AceGlu_kinase-like_sf"/>
</dbReference>
<evidence type="ECO:0000256" key="4">
    <source>
        <dbReference type="ARBA" id="ARBA00022679"/>
    </source>
</evidence>
<feature type="binding site" evidence="9">
    <location>
        <begin position="71"/>
        <end position="72"/>
    </location>
    <ligand>
        <name>substrate</name>
    </ligand>
</feature>
<evidence type="ECO:0000256" key="1">
    <source>
        <dbReference type="ARBA" id="ARBA00004828"/>
    </source>
</evidence>
<evidence type="ECO:0000256" key="2">
    <source>
        <dbReference type="ARBA" id="ARBA00022571"/>
    </source>
</evidence>
<accession>A0A5C6F1Q3</accession>
<evidence type="ECO:0000256" key="3">
    <source>
        <dbReference type="ARBA" id="ARBA00022605"/>
    </source>
</evidence>
<organism evidence="11 12">
    <name type="scientific">Rubripirellula tenax</name>
    <dbReference type="NCBI Taxonomy" id="2528015"/>
    <lineage>
        <taxon>Bacteria</taxon>
        <taxon>Pseudomonadati</taxon>
        <taxon>Planctomycetota</taxon>
        <taxon>Planctomycetia</taxon>
        <taxon>Pirellulales</taxon>
        <taxon>Pirellulaceae</taxon>
        <taxon>Rubripirellula</taxon>
    </lineage>
</organism>
<dbReference type="Gene3D" id="3.40.1160.10">
    <property type="entry name" value="Acetylglutamate kinase-like"/>
    <property type="match status" value="1"/>
</dbReference>
<keyword evidence="3 9" id="KW-0028">Amino-acid biosynthesis</keyword>
<dbReference type="PANTHER" id="PTHR23342:SF0">
    <property type="entry name" value="N-ACETYLGLUTAMATE SYNTHASE, MITOCHONDRIAL"/>
    <property type="match status" value="1"/>
</dbReference>
<keyword evidence="4 9" id="KW-0808">Transferase</keyword>
<dbReference type="UniPathway" id="UPA00068">
    <property type="reaction ID" value="UER00107"/>
</dbReference>
<dbReference type="SUPFAM" id="SSF53633">
    <property type="entry name" value="Carbamate kinase-like"/>
    <property type="match status" value="1"/>
</dbReference>
<comment type="subcellular location">
    <subcellularLocation>
        <location evidence="9">Cytoplasm</location>
    </subcellularLocation>
</comment>
<evidence type="ECO:0000256" key="7">
    <source>
        <dbReference type="ARBA" id="ARBA00022840"/>
    </source>
</evidence>
<comment type="similarity">
    <text evidence="9">Belongs to the acetylglutamate kinase family. ArgB subfamily.</text>
</comment>
<dbReference type="GO" id="GO:0042450">
    <property type="term" value="P:L-arginine biosynthetic process via ornithine"/>
    <property type="evidence" value="ECO:0007669"/>
    <property type="project" value="UniProtKB-UniRule"/>
</dbReference>
<dbReference type="InterPro" id="IPR001048">
    <property type="entry name" value="Asp/Glu/Uridylate_kinase"/>
</dbReference>
<keyword evidence="12" id="KW-1185">Reference proteome</keyword>
<keyword evidence="9" id="KW-0963">Cytoplasm</keyword>
<evidence type="ECO:0000256" key="8">
    <source>
        <dbReference type="ARBA" id="ARBA00048141"/>
    </source>
</evidence>
<protein>
    <recommendedName>
        <fullName evidence="9">Acetylglutamate kinase</fullName>
        <ecNumber evidence="9">2.7.2.8</ecNumber>
    </recommendedName>
    <alternativeName>
        <fullName evidence="9">N-acetyl-L-glutamate 5-phosphotransferase</fullName>
    </alternativeName>
    <alternativeName>
        <fullName evidence="9">NAG kinase</fullName>
        <shortName evidence="9">NAGK</shortName>
    </alternativeName>
</protein>
<dbReference type="EC" id="2.7.2.8" evidence="9"/>
<dbReference type="EMBL" id="SJPW01000004">
    <property type="protein sequence ID" value="TWU54450.1"/>
    <property type="molecule type" value="Genomic_DNA"/>
</dbReference>
<sequence>MSADDFNVDEAIAKANTLIEAMGWIRSFRGKTTVIKLGGSLLDDESALMHILLDVIFMESVGMKPVVVHGGGKAINRALAESGIEPNFIRGRRYTDQATLEVVSRVLAGELNVGLTEEMERLGGRAMNLSFDTTNVLFGEKLPTEDDVDLGFVGHVTRVDRSVIEGLSYTDQVPIIPSMCMGEDGQRYNVNADTAAMAVAQSLGAEKLVFLSDVNGVRTDKDDPSTIIHTLSAAEARQLIEDGVIAGGMIPKVEACLETLGRGVRKVHIVDGSIRHSLLLEIFTTNGVGTEIHQ</sequence>
<keyword evidence="5 9" id="KW-0547">Nucleotide-binding</keyword>
<dbReference type="InterPro" id="IPR037528">
    <property type="entry name" value="ArgB"/>
</dbReference>
<evidence type="ECO:0000256" key="5">
    <source>
        <dbReference type="ARBA" id="ARBA00022741"/>
    </source>
</evidence>